<dbReference type="InterPro" id="IPR019931">
    <property type="entry name" value="LPXTG_anchor"/>
</dbReference>
<dbReference type="RefSeq" id="WP_338348596.1">
    <property type="nucleotide sequence ID" value="NZ_CAUZMB010000017.1"/>
</dbReference>
<name>A0ABN9Z055_9LACO</name>
<dbReference type="Pfam" id="PF00746">
    <property type="entry name" value="Gram_pos_anchor"/>
    <property type="match status" value="1"/>
</dbReference>
<keyword evidence="1" id="KW-0134">Cell wall</keyword>
<feature type="domain" description="Gram-positive cocci surface proteins LPxTG" evidence="7">
    <location>
        <begin position="937"/>
        <end position="974"/>
    </location>
</feature>
<evidence type="ECO:0000313" key="8">
    <source>
        <dbReference type="EMBL" id="CAK1255135.1"/>
    </source>
</evidence>
<dbReference type="Proteomes" id="UP001314166">
    <property type="component" value="Unassembled WGS sequence"/>
</dbReference>
<keyword evidence="5" id="KW-0572">Peptidoglycan-anchor</keyword>
<dbReference type="Gene3D" id="3.10.20.320">
    <property type="entry name" value="Putative peptidoglycan bound protein (lpxtg motif)"/>
    <property type="match status" value="1"/>
</dbReference>
<keyword evidence="9" id="KW-1185">Reference proteome</keyword>
<sequence>MFAVGGALSNQSKVFADTASSTTTSDTATNSTSASSTATNSTSASSTATNSTATNGAVASNTAKSDDTLLRSSQASGLGQTSADSSNLSGLQISISNEAQALSAGQTLNLAVNVSLNTLTTSVKAGDKITLTIPNNLVNWDAVTTTGGSQYGTFSHDASTNTITFTFSKNFENQVGAFGFGIHAPIKSDAPDTKDNVISSKFIAADGQTLTIPVSYSNFSTGSVPPVQPLPAGTNRMQAPGTGIGSNDHKYPGNDITTNEPVSYWPAVYSNQTDQDGKTITTNVMTVYDILQLDQDNSKSLTGRKYLFEVSGPNASIDYNSFRFQLPKNGSIAAGQGWGTLSQIQNGAVDGQTHPGLILVPLSSTEAQLIIPDGMDIQNMTVVFNMIAPDYKGTYTYDQPYSDNQGTGSWDVSYKMTWQNPYADFAPVPVISVPQSKSVMTTDSIPDVNAWLKSDVTASVPTDNGNIDVTKNIQITNDGGATAAWNNKQPGTYTVSYQVVYQTTGSTGQALYSLAKATGNVTIASPSSPSVQQGKVIVRYVDDNNQEIAGMPEKELIGLTGTVYHIDTPDIKGYQYEKADTALMGAFGTSDQPTTITLSYAKNAPTVTTDTKTVNETVHYQYADGTKAADDYVATPITFTRSVSTDAVTGEKTYGAWTADQSFAAVTSPTLKGYTADQTSVAAQNVTPDSSDLVYTVKYTKDAPTVTTDTKTVNETVHYQYADGTKAADDYVAMPITFTRSVSTDAVTGEKTYGAWTADQSFAAVTSPTLKGYTPDQTSIAAQNVTPDSSDLVYTVKYTKDAPTVTTDTKTVNETVHYQYADGTKAADDYVAMPITFTRSVSTDAVTGEKTYGAWTADQSFAAVTSPTLKGYTADQTSVAAQNVTPDSSDLVYTVKYTKDAPKEATTTTADKHDGNMVTPNQIDKVVNPQSDTNHVLPNTGLRSERNKSNSNLLLALVTSFAGLGIVSRRKRNK</sequence>
<dbReference type="InterPro" id="IPR008966">
    <property type="entry name" value="Adhesion_dom_sf"/>
</dbReference>
<evidence type="ECO:0000256" key="1">
    <source>
        <dbReference type="ARBA" id="ARBA00022512"/>
    </source>
</evidence>
<gene>
    <name evidence="8" type="ORF">R55214_HHFBAMCI_01645</name>
</gene>
<dbReference type="InterPro" id="IPR041495">
    <property type="entry name" value="Mub_B2"/>
</dbReference>
<evidence type="ECO:0000313" key="9">
    <source>
        <dbReference type="Proteomes" id="UP001314166"/>
    </source>
</evidence>
<dbReference type="SUPFAM" id="SSF49401">
    <property type="entry name" value="Bacterial adhesins"/>
    <property type="match status" value="1"/>
</dbReference>
<keyword evidence="2" id="KW-0964">Secreted</keyword>
<evidence type="ECO:0000259" key="7">
    <source>
        <dbReference type="PROSITE" id="PS50847"/>
    </source>
</evidence>
<dbReference type="Pfam" id="PF17966">
    <property type="entry name" value="Muc_B2"/>
    <property type="match status" value="3"/>
</dbReference>
<keyword evidence="3" id="KW-0732">Signal</keyword>
<reference evidence="8 9" key="1">
    <citation type="submission" date="2023-10" db="EMBL/GenBank/DDBJ databases">
        <authorList>
            <person name="Botero Cardona J."/>
        </authorList>
    </citation>
    <scope>NUCLEOTIDE SEQUENCE [LARGE SCALE GENOMIC DNA]</scope>
    <source>
        <strain evidence="8 9">R-55214</strain>
    </source>
</reference>
<evidence type="ECO:0000256" key="2">
    <source>
        <dbReference type="ARBA" id="ARBA00022525"/>
    </source>
</evidence>
<protein>
    <submittedName>
        <fullName evidence="8">DEv-IgG fold (ClfA)</fullName>
    </submittedName>
</protein>
<organism evidence="8 9">
    <name type="scientific">Fructobacillus evanidus</name>
    <dbReference type="NCBI Taxonomy" id="3064281"/>
    <lineage>
        <taxon>Bacteria</taxon>
        <taxon>Bacillati</taxon>
        <taxon>Bacillota</taxon>
        <taxon>Bacilli</taxon>
        <taxon>Lactobacillales</taxon>
        <taxon>Lactobacillaceae</taxon>
        <taxon>Fructobacillus</taxon>
    </lineage>
</organism>
<dbReference type="Pfam" id="PF17961">
    <property type="entry name" value="Big_8"/>
    <property type="match status" value="1"/>
</dbReference>
<dbReference type="Pfam" id="PF06458">
    <property type="entry name" value="MucBP"/>
    <property type="match status" value="1"/>
</dbReference>
<evidence type="ECO:0000256" key="6">
    <source>
        <dbReference type="SAM" id="MobiDB-lite"/>
    </source>
</evidence>
<dbReference type="PROSITE" id="PS50847">
    <property type="entry name" value="GRAM_POS_ANCHORING"/>
    <property type="match status" value="1"/>
</dbReference>
<dbReference type="EMBL" id="CAUZMB010000017">
    <property type="protein sequence ID" value="CAK1255135.1"/>
    <property type="molecule type" value="Genomic_DNA"/>
</dbReference>
<accession>A0ABN9Z055</accession>
<comment type="caution">
    <text evidence="8">The sequence shown here is derived from an EMBL/GenBank/DDBJ whole genome shotgun (WGS) entry which is preliminary data.</text>
</comment>
<dbReference type="Gene3D" id="2.60.40.4300">
    <property type="match status" value="3"/>
</dbReference>
<keyword evidence="4" id="KW-0677">Repeat</keyword>
<proteinExistence type="predicted"/>
<evidence type="ECO:0000256" key="5">
    <source>
        <dbReference type="ARBA" id="ARBA00023088"/>
    </source>
</evidence>
<evidence type="ECO:0000256" key="3">
    <source>
        <dbReference type="ARBA" id="ARBA00022729"/>
    </source>
</evidence>
<feature type="region of interest" description="Disordered" evidence="6">
    <location>
        <begin position="18"/>
        <end position="66"/>
    </location>
</feature>
<evidence type="ECO:0000256" key="4">
    <source>
        <dbReference type="ARBA" id="ARBA00022737"/>
    </source>
</evidence>
<feature type="compositionally biased region" description="Low complexity" evidence="6">
    <location>
        <begin position="18"/>
        <end position="63"/>
    </location>
</feature>
<dbReference type="InterPro" id="IPR009459">
    <property type="entry name" value="MucBP_dom"/>
</dbReference>
<dbReference type="InterPro" id="IPR041171">
    <property type="entry name" value="SDR_Ig"/>
</dbReference>